<evidence type="ECO:0000256" key="6">
    <source>
        <dbReference type="SAM" id="MobiDB-lite"/>
    </source>
</evidence>
<dbReference type="PROSITE" id="PS00217">
    <property type="entry name" value="SUGAR_TRANSPORT_2"/>
    <property type="match status" value="1"/>
</dbReference>
<dbReference type="OrthoDB" id="6612291at2759"/>
<feature type="transmembrane region" description="Helical" evidence="7">
    <location>
        <begin position="154"/>
        <end position="177"/>
    </location>
</feature>
<dbReference type="PROSITE" id="PS50850">
    <property type="entry name" value="MFS"/>
    <property type="match status" value="1"/>
</dbReference>
<comment type="caution">
    <text evidence="9">The sequence shown here is derived from an EMBL/GenBank/DDBJ whole genome shotgun (WGS) entry which is preliminary data.</text>
</comment>
<dbReference type="PANTHER" id="PTHR48022">
    <property type="entry name" value="PLASTIDIC GLUCOSE TRANSPORTER 4"/>
    <property type="match status" value="1"/>
</dbReference>
<name>A0A8H4LBL2_9HYPO</name>
<feature type="transmembrane region" description="Helical" evidence="7">
    <location>
        <begin position="466"/>
        <end position="490"/>
    </location>
</feature>
<feature type="transmembrane region" description="Helical" evidence="7">
    <location>
        <begin position="430"/>
        <end position="454"/>
    </location>
</feature>
<dbReference type="SUPFAM" id="SSF103473">
    <property type="entry name" value="MFS general substrate transporter"/>
    <property type="match status" value="1"/>
</dbReference>
<accession>A0A8H4LBL2</accession>
<dbReference type="AlphaFoldDB" id="A0A8H4LBL2"/>
<evidence type="ECO:0000256" key="3">
    <source>
        <dbReference type="ARBA" id="ARBA00022692"/>
    </source>
</evidence>
<feature type="transmembrane region" description="Helical" evidence="7">
    <location>
        <begin position="402"/>
        <end position="424"/>
    </location>
</feature>
<keyword evidence="5 7" id="KW-0472">Membrane</keyword>
<dbReference type="InterPro" id="IPR005828">
    <property type="entry name" value="MFS_sugar_transport-like"/>
</dbReference>
<dbReference type="InterPro" id="IPR005829">
    <property type="entry name" value="Sugar_transporter_CS"/>
</dbReference>
<feature type="transmembrane region" description="Helical" evidence="7">
    <location>
        <begin position="183"/>
        <end position="208"/>
    </location>
</feature>
<dbReference type="InterPro" id="IPR036259">
    <property type="entry name" value="MFS_trans_sf"/>
</dbReference>
<evidence type="ECO:0000313" key="10">
    <source>
        <dbReference type="Proteomes" id="UP000554235"/>
    </source>
</evidence>
<dbReference type="EMBL" id="JAADYS010000844">
    <property type="protein sequence ID" value="KAF4466660.1"/>
    <property type="molecule type" value="Genomic_DNA"/>
</dbReference>
<reference evidence="9 10" key="1">
    <citation type="submission" date="2020-01" db="EMBL/GenBank/DDBJ databases">
        <title>Identification and distribution of gene clusters putatively required for synthesis of sphingolipid metabolism inhibitors in phylogenetically diverse species of the filamentous fungus Fusarium.</title>
        <authorList>
            <person name="Kim H.-S."/>
            <person name="Busman M."/>
            <person name="Brown D.W."/>
            <person name="Divon H."/>
            <person name="Uhlig S."/>
            <person name="Proctor R.H."/>
        </authorList>
    </citation>
    <scope>NUCLEOTIDE SEQUENCE [LARGE SCALE GENOMIC DNA]</scope>
    <source>
        <strain evidence="9 10">NRRL 20459</strain>
    </source>
</reference>
<dbReference type="InterPro" id="IPR050360">
    <property type="entry name" value="MFS_Sugar_Transporters"/>
</dbReference>
<evidence type="ECO:0000313" key="9">
    <source>
        <dbReference type="EMBL" id="KAF4466660.1"/>
    </source>
</evidence>
<sequence>MSSYDNEPIKSGELAPDYVELASTHTSTRWRSVPQEEPTGYDPGAPLGVTTSNQSSSGDGEDKLPLGQAIKRYPKIAAYCLAMTIPIIGWGYDLVIVGAITGVDSFKADYGKYIQGEWRIPGNWLTLWMALPPAGSALGAVIGGWLQDRIGRRFSLMIGSIISAIAISCIFFSHLPASQAIKLAMITAGLTIQGFTVGIIKTTCLTYVSENSPTALRGSAMALFPTFTLIGQLIGAIVVFVVNKVDSPSGYLGAFGSQWILACGPFILSWVMPESPSYLIRKGHEDKAFRAATRFYAPKVSPYVALEKIRATIEEEKASTTSATYWTCFKGTDLRRTLIVILANIFPALFGLDLLSNSTPFLQSFGMESSISLLLQIFGIIAGMLANGMGFWLLSRTGRRNMTIVSMLATSILWGAMGVTGFWSSSTLTYVAGGLMIAIIVSCGLGCWPAGYAIMGEASSLQLRALSQGIGGVAAQGSSITLAVVLPQLFSVDKAALGAKTGFLFCGLCLIGVVLTWLWIPEMKGRSNQELDHMFQMKLPTRKFKHFKMDVHEIQEVSPLTDSNPEVETFEGN</sequence>
<feature type="transmembrane region" description="Helical" evidence="7">
    <location>
        <begin position="76"/>
        <end position="103"/>
    </location>
</feature>
<dbReference type="PANTHER" id="PTHR48022:SF41">
    <property type="entry name" value="MAJOR FACILITATOR SUPERFAMILY (MFS) PROFILE DOMAIN-CONTAINING PROTEIN"/>
    <property type="match status" value="1"/>
</dbReference>
<dbReference type="InterPro" id="IPR020846">
    <property type="entry name" value="MFS_dom"/>
</dbReference>
<dbReference type="Gene3D" id="1.20.1250.20">
    <property type="entry name" value="MFS general substrate transporter like domains"/>
    <property type="match status" value="1"/>
</dbReference>
<feature type="transmembrane region" description="Helical" evidence="7">
    <location>
        <begin position="123"/>
        <end position="142"/>
    </location>
</feature>
<keyword evidence="3 7" id="KW-0812">Transmembrane</keyword>
<keyword evidence="10" id="KW-1185">Reference proteome</keyword>
<feature type="transmembrane region" description="Helical" evidence="7">
    <location>
        <begin position="502"/>
        <end position="520"/>
    </location>
</feature>
<proteinExistence type="inferred from homology"/>
<evidence type="ECO:0000259" key="8">
    <source>
        <dbReference type="PROSITE" id="PS50850"/>
    </source>
</evidence>
<evidence type="ECO:0000256" key="5">
    <source>
        <dbReference type="ARBA" id="ARBA00023136"/>
    </source>
</evidence>
<feature type="region of interest" description="Disordered" evidence="6">
    <location>
        <begin position="25"/>
        <end position="63"/>
    </location>
</feature>
<evidence type="ECO:0000256" key="4">
    <source>
        <dbReference type="ARBA" id="ARBA00022989"/>
    </source>
</evidence>
<dbReference type="GO" id="GO:0016020">
    <property type="term" value="C:membrane"/>
    <property type="evidence" value="ECO:0007669"/>
    <property type="project" value="UniProtKB-SubCell"/>
</dbReference>
<gene>
    <name evidence="9" type="ORF">FALBO_6478</name>
</gene>
<dbReference type="GO" id="GO:0005351">
    <property type="term" value="F:carbohydrate:proton symporter activity"/>
    <property type="evidence" value="ECO:0007669"/>
    <property type="project" value="TreeGrafter"/>
</dbReference>
<feature type="transmembrane region" description="Helical" evidence="7">
    <location>
        <begin position="337"/>
        <end position="355"/>
    </location>
</feature>
<dbReference type="Proteomes" id="UP000554235">
    <property type="component" value="Unassembled WGS sequence"/>
</dbReference>
<comment type="subcellular location">
    <subcellularLocation>
        <location evidence="1">Membrane</location>
        <topology evidence="1">Multi-pass membrane protein</topology>
    </subcellularLocation>
</comment>
<protein>
    <submittedName>
        <fullName evidence="9">Maltose permease MAL61</fullName>
    </submittedName>
</protein>
<comment type="similarity">
    <text evidence="2">Belongs to the major facilitator superfamily. Sugar transporter (TC 2.A.1.1) family.</text>
</comment>
<feature type="transmembrane region" description="Helical" evidence="7">
    <location>
        <begin position="220"/>
        <end position="242"/>
    </location>
</feature>
<evidence type="ECO:0000256" key="2">
    <source>
        <dbReference type="ARBA" id="ARBA00010992"/>
    </source>
</evidence>
<evidence type="ECO:0000256" key="7">
    <source>
        <dbReference type="SAM" id="Phobius"/>
    </source>
</evidence>
<dbReference type="Pfam" id="PF00083">
    <property type="entry name" value="Sugar_tr"/>
    <property type="match status" value="1"/>
</dbReference>
<keyword evidence="4 7" id="KW-1133">Transmembrane helix</keyword>
<feature type="transmembrane region" description="Helical" evidence="7">
    <location>
        <begin position="375"/>
        <end position="395"/>
    </location>
</feature>
<feature type="transmembrane region" description="Helical" evidence="7">
    <location>
        <begin position="254"/>
        <end position="272"/>
    </location>
</feature>
<organism evidence="9 10">
    <name type="scientific">Fusarium albosuccineum</name>
    <dbReference type="NCBI Taxonomy" id="1237068"/>
    <lineage>
        <taxon>Eukaryota</taxon>
        <taxon>Fungi</taxon>
        <taxon>Dikarya</taxon>
        <taxon>Ascomycota</taxon>
        <taxon>Pezizomycotina</taxon>
        <taxon>Sordariomycetes</taxon>
        <taxon>Hypocreomycetidae</taxon>
        <taxon>Hypocreales</taxon>
        <taxon>Nectriaceae</taxon>
        <taxon>Fusarium</taxon>
        <taxon>Fusarium decemcellulare species complex</taxon>
    </lineage>
</organism>
<feature type="domain" description="Major facilitator superfamily (MFS) profile" evidence="8">
    <location>
        <begin position="79"/>
        <end position="524"/>
    </location>
</feature>
<feature type="compositionally biased region" description="Polar residues" evidence="6">
    <location>
        <begin position="49"/>
        <end position="58"/>
    </location>
</feature>
<evidence type="ECO:0000256" key="1">
    <source>
        <dbReference type="ARBA" id="ARBA00004141"/>
    </source>
</evidence>